<dbReference type="RefSeq" id="WP_209861199.1">
    <property type="nucleotide sequence ID" value="NZ_JAGGLD010000002.1"/>
</dbReference>
<feature type="transmembrane region" description="Helical" evidence="1">
    <location>
        <begin position="12"/>
        <end position="30"/>
    </location>
</feature>
<feature type="transmembrane region" description="Helical" evidence="1">
    <location>
        <begin position="110"/>
        <end position="131"/>
    </location>
</feature>
<keyword evidence="1" id="KW-0472">Membrane</keyword>
<organism evidence="2 3">
    <name type="scientific">Paenibacillus shirakamiensis</name>
    <dbReference type="NCBI Taxonomy" id="1265935"/>
    <lineage>
        <taxon>Bacteria</taxon>
        <taxon>Bacillati</taxon>
        <taxon>Bacillota</taxon>
        <taxon>Bacilli</taxon>
        <taxon>Bacillales</taxon>
        <taxon>Paenibacillaceae</taxon>
        <taxon>Paenibacillus</taxon>
    </lineage>
</organism>
<evidence type="ECO:0000313" key="2">
    <source>
        <dbReference type="EMBL" id="MBP2000752.1"/>
    </source>
</evidence>
<protein>
    <submittedName>
        <fullName evidence="2">Uncharacterized protein</fullName>
    </submittedName>
</protein>
<evidence type="ECO:0000313" key="3">
    <source>
        <dbReference type="Proteomes" id="UP001519288"/>
    </source>
</evidence>
<feature type="transmembrane region" description="Helical" evidence="1">
    <location>
        <begin position="36"/>
        <end position="53"/>
    </location>
</feature>
<keyword evidence="3" id="KW-1185">Reference proteome</keyword>
<keyword evidence="1" id="KW-1133">Transmembrane helix</keyword>
<proteinExistence type="predicted"/>
<comment type="caution">
    <text evidence="2">The sequence shown here is derived from an EMBL/GenBank/DDBJ whole genome shotgun (WGS) entry which is preliminary data.</text>
</comment>
<evidence type="ECO:0000256" key="1">
    <source>
        <dbReference type="SAM" id="Phobius"/>
    </source>
</evidence>
<keyword evidence="1" id="KW-0812">Transmembrane</keyword>
<name>A0ABS4JGB4_9BACL</name>
<gene>
    <name evidence="2" type="ORF">J2Z69_001783</name>
</gene>
<sequence>MVTNRKVWTSNFMLCIAIMGGAAAWVIIGMISKSEIGMMSIFVGWIIGISVRRGAVGRTNGLHPVLAGFASTLSILIGKYFLFAYFINGNLQGATGSFTLSIFLDHIRDFFGWVDILYYMIAIGISVVMTAPRTPRKDRHISHHH</sequence>
<accession>A0ABS4JGB4</accession>
<feature type="transmembrane region" description="Helical" evidence="1">
    <location>
        <begin position="65"/>
        <end position="87"/>
    </location>
</feature>
<dbReference type="EMBL" id="JAGGLD010000002">
    <property type="protein sequence ID" value="MBP2000752.1"/>
    <property type="molecule type" value="Genomic_DNA"/>
</dbReference>
<reference evidence="2 3" key="1">
    <citation type="submission" date="2021-03" db="EMBL/GenBank/DDBJ databases">
        <title>Genomic Encyclopedia of Type Strains, Phase IV (KMG-IV): sequencing the most valuable type-strain genomes for metagenomic binning, comparative biology and taxonomic classification.</title>
        <authorList>
            <person name="Goeker M."/>
        </authorList>
    </citation>
    <scope>NUCLEOTIDE SEQUENCE [LARGE SCALE GENOMIC DNA]</scope>
    <source>
        <strain evidence="2 3">DSM 26806</strain>
    </source>
</reference>
<dbReference type="Proteomes" id="UP001519288">
    <property type="component" value="Unassembled WGS sequence"/>
</dbReference>